<proteinExistence type="predicted"/>
<accession>A0A835RYL7</accession>
<reference evidence="1 2" key="1">
    <citation type="journal article" date="2020" name="Nat. Food">
        <title>A phased Vanilla planifolia genome enables genetic improvement of flavour and production.</title>
        <authorList>
            <person name="Hasing T."/>
            <person name="Tang H."/>
            <person name="Brym M."/>
            <person name="Khazi F."/>
            <person name="Huang T."/>
            <person name="Chambers A.H."/>
        </authorList>
    </citation>
    <scope>NUCLEOTIDE SEQUENCE [LARGE SCALE GENOMIC DNA]</scope>
    <source>
        <tissue evidence="1">Leaf</tissue>
    </source>
</reference>
<dbReference type="AlphaFoldDB" id="A0A835RYL7"/>
<gene>
    <name evidence="1" type="ORF">HPP92_001062</name>
</gene>
<dbReference type="EMBL" id="JADCNM010000001">
    <property type="protein sequence ID" value="KAG0500990.1"/>
    <property type="molecule type" value="Genomic_DNA"/>
</dbReference>
<sequence length="168" mass="18824">MNRFRQTVQWRLAGESAISVPEFDPYKLGTVVSTGTCCDVACCWGCSAFCSHKGSCLAHYKRLMGKPVVYRGSRKLASSVGSGCRGLRLRYCLFGLVQSFSKRLMDIHLDFHLALSVRPADLDDAIQDADETRYVPAVREISPSVLFRKNQESHVIRKTFSLATRLTK</sequence>
<comment type="caution">
    <text evidence="1">The sequence shown here is derived from an EMBL/GenBank/DDBJ whole genome shotgun (WGS) entry which is preliminary data.</text>
</comment>
<dbReference type="Proteomes" id="UP000639772">
    <property type="component" value="Chromosome 1"/>
</dbReference>
<name>A0A835RYL7_VANPL</name>
<evidence type="ECO:0000313" key="1">
    <source>
        <dbReference type="EMBL" id="KAG0500990.1"/>
    </source>
</evidence>
<evidence type="ECO:0000313" key="2">
    <source>
        <dbReference type="Proteomes" id="UP000639772"/>
    </source>
</evidence>
<protein>
    <submittedName>
        <fullName evidence="1">Uncharacterized protein</fullName>
    </submittedName>
</protein>
<organism evidence="1 2">
    <name type="scientific">Vanilla planifolia</name>
    <name type="common">Vanilla</name>
    <dbReference type="NCBI Taxonomy" id="51239"/>
    <lineage>
        <taxon>Eukaryota</taxon>
        <taxon>Viridiplantae</taxon>
        <taxon>Streptophyta</taxon>
        <taxon>Embryophyta</taxon>
        <taxon>Tracheophyta</taxon>
        <taxon>Spermatophyta</taxon>
        <taxon>Magnoliopsida</taxon>
        <taxon>Liliopsida</taxon>
        <taxon>Asparagales</taxon>
        <taxon>Orchidaceae</taxon>
        <taxon>Vanilloideae</taxon>
        <taxon>Vanilleae</taxon>
        <taxon>Vanilla</taxon>
    </lineage>
</organism>